<dbReference type="InterPro" id="IPR036390">
    <property type="entry name" value="WH_DNA-bd_sf"/>
</dbReference>
<keyword evidence="4" id="KW-0804">Transcription</keyword>
<dbReference type="CDD" id="cd08432">
    <property type="entry name" value="PBP2_GcdR_TrpI_HvrB_AmpR_like"/>
    <property type="match status" value="1"/>
</dbReference>
<dbReference type="EMBL" id="JACHLK010000001">
    <property type="protein sequence ID" value="MBB6557950.1"/>
    <property type="molecule type" value="Genomic_DNA"/>
</dbReference>
<dbReference type="Proteomes" id="UP000575083">
    <property type="component" value="Unassembled WGS sequence"/>
</dbReference>
<dbReference type="SUPFAM" id="SSF53850">
    <property type="entry name" value="Periplasmic binding protein-like II"/>
    <property type="match status" value="1"/>
</dbReference>
<dbReference type="Gene3D" id="3.40.190.10">
    <property type="entry name" value="Periplasmic binding protein-like II"/>
    <property type="match status" value="2"/>
</dbReference>
<evidence type="ECO:0000313" key="6">
    <source>
        <dbReference type="EMBL" id="MBB6557950.1"/>
    </source>
</evidence>
<dbReference type="GO" id="GO:0003700">
    <property type="term" value="F:DNA-binding transcription factor activity"/>
    <property type="evidence" value="ECO:0007669"/>
    <property type="project" value="InterPro"/>
</dbReference>
<dbReference type="GO" id="GO:0006351">
    <property type="term" value="P:DNA-templated transcription"/>
    <property type="evidence" value="ECO:0007669"/>
    <property type="project" value="TreeGrafter"/>
</dbReference>
<dbReference type="PANTHER" id="PTHR30537">
    <property type="entry name" value="HTH-TYPE TRANSCRIPTIONAL REGULATOR"/>
    <property type="match status" value="1"/>
</dbReference>
<sequence length="298" mass="32468">MRLPPLIAVRFFEATARHASVRRAAEELHVTPGAVSQQVRKLEDFLGCALFERQPRGLALTAAGREYQTACAEGLAVIGHATTRLVSTRRRQVVVVSCTPGFAVQWLVPRLHGFLQQHPDMDVHVGSTNRAVDLAAEGVHFAVRHGQGRYAGLQSEVLVADDLVPVCSPRLLAPRRTARVADITSARLLHDEHRGDWRLWCEAHGVAGVDCEGGVVFAHSNAAIEAAVAGRGFALVRRALVQQELEARELVSVHCKPLATPLAYHLVYRPEALIDPALRRFHAWIVAQGSAGQSSLSI</sequence>
<dbReference type="RefSeq" id="WP_184855362.1">
    <property type="nucleotide sequence ID" value="NZ_JACHLK010000001.1"/>
</dbReference>
<dbReference type="Pfam" id="PF00126">
    <property type="entry name" value="HTH_1"/>
    <property type="match status" value="1"/>
</dbReference>
<keyword evidence="7" id="KW-1185">Reference proteome</keyword>
<comment type="caution">
    <text evidence="6">The sequence shown here is derived from an EMBL/GenBank/DDBJ whole genome shotgun (WGS) entry which is preliminary data.</text>
</comment>
<dbReference type="InterPro" id="IPR005119">
    <property type="entry name" value="LysR_subst-bd"/>
</dbReference>
<evidence type="ECO:0000256" key="3">
    <source>
        <dbReference type="ARBA" id="ARBA00023125"/>
    </source>
</evidence>
<reference evidence="6 7" key="1">
    <citation type="submission" date="2020-08" db="EMBL/GenBank/DDBJ databases">
        <title>Functional genomics of gut bacteria from endangered species of beetles.</title>
        <authorList>
            <person name="Carlos-Shanley C."/>
        </authorList>
    </citation>
    <scope>NUCLEOTIDE SEQUENCE [LARGE SCALE GENOMIC DNA]</scope>
    <source>
        <strain evidence="6 7">S00198</strain>
    </source>
</reference>
<dbReference type="GO" id="GO:0043565">
    <property type="term" value="F:sequence-specific DNA binding"/>
    <property type="evidence" value="ECO:0007669"/>
    <property type="project" value="TreeGrafter"/>
</dbReference>
<accession>A0A7X0P9T5</accession>
<evidence type="ECO:0000259" key="5">
    <source>
        <dbReference type="PROSITE" id="PS50931"/>
    </source>
</evidence>
<proteinExistence type="inferred from homology"/>
<dbReference type="PROSITE" id="PS50931">
    <property type="entry name" value="HTH_LYSR"/>
    <property type="match status" value="1"/>
</dbReference>
<dbReference type="Gene3D" id="1.10.10.10">
    <property type="entry name" value="Winged helix-like DNA-binding domain superfamily/Winged helix DNA-binding domain"/>
    <property type="match status" value="1"/>
</dbReference>
<evidence type="ECO:0000256" key="4">
    <source>
        <dbReference type="ARBA" id="ARBA00023163"/>
    </source>
</evidence>
<dbReference type="PRINTS" id="PR00039">
    <property type="entry name" value="HTHLYSR"/>
</dbReference>
<keyword evidence="2" id="KW-0805">Transcription regulation</keyword>
<dbReference type="Pfam" id="PF03466">
    <property type="entry name" value="LysR_substrate"/>
    <property type="match status" value="1"/>
</dbReference>
<dbReference type="SUPFAM" id="SSF46785">
    <property type="entry name" value="Winged helix' DNA-binding domain"/>
    <property type="match status" value="1"/>
</dbReference>
<protein>
    <submittedName>
        <fullName evidence="6">LysR family glycine cleavage system transcriptional activator</fullName>
    </submittedName>
</protein>
<feature type="domain" description="HTH lysR-type" evidence="5">
    <location>
        <begin position="4"/>
        <end position="61"/>
    </location>
</feature>
<dbReference type="FunFam" id="1.10.10.10:FF:000038">
    <property type="entry name" value="Glycine cleavage system transcriptional activator"/>
    <property type="match status" value="1"/>
</dbReference>
<keyword evidence="3" id="KW-0238">DNA-binding</keyword>
<dbReference type="InterPro" id="IPR058163">
    <property type="entry name" value="LysR-type_TF_proteobact-type"/>
</dbReference>
<dbReference type="NCBIfam" id="NF008352">
    <property type="entry name" value="PRK11139.1"/>
    <property type="match status" value="1"/>
</dbReference>
<dbReference type="AlphaFoldDB" id="A0A7X0P9T5"/>
<evidence type="ECO:0000313" key="7">
    <source>
        <dbReference type="Proteomes" id="UP000575083"/>
    </source>
</evidence>
<name>A0A7X0P9T5_9BURK</name>
<dbReference type="InterPro" id="IPR000847">
    <property type="entry name" value="LysR_HTH_N"/>
</dbReference>
<comment type="similarity">
    <text evidence="1">Belongs to the LysR transcriptional regulatory family.</text>
</comment>
<organism evidence="6 7">
    <name type="scientific">Acidovorax soli</name>
    <dbReference type="NCBI Taxonomy" id="592050"/>
    <lineage>
        <taxon>Bacteria</taxon>
        <taxon>Pseudomonadati</taxon>
        <taxon>Pseudomonadota</taxon>
        <taxon>Betaproteobacteria</taxon>
        <taxon>Burkholderiales</taxon>
        <taxon>Comamonadaceae</taxon>
        <taxon>Acidovorax</taxon>
    </lineage>
</organism>
<evidence type="ECO:0000256" key="2">
    <source>
        <dbReference type="ARBA" id="ARBA00023015"/>
    </source>
</evidence>
<dbReference type="PANTHER" id="PTHR30537:SF26">
    <property type="entry name" value="GLYCINE CLEAVAGE SYSTEM TRANSCRIPTIONAL ACTIVATOR"/>
    <property type="match status" value="1"/>
</dbReference>
<gene>
    <name evidence="6" type="ORF">HNP48_000614</name>
</gene>
<dbReference type="InterPro" id="IPR036388">
    <property type="entry name" value="WH-like_DNA-bd_sf"/>
</dbReference>
<evidence type="ECO:0000256" key="1">
    <source>
        <dbReference type="ARBA" id="ARBA00009437"/>
    </source>
</evidence>